<sequence length="94" mass="10377">MFPVTLSKPALQDALLKRIIALHHVRGLSVDVLRVSWPIVEQPWARGPEQCNWVLGDVSGLTPEEKLIVAQAVTELSVDHRLPSHVYGLCASNC</sequence>
<protein>
    <submittedName>
        <fullName evidence="1">Uncharacterized protein</fullName>
    </submittedName>
</protein>
<name>A0A1G9UCE2_9BURK</name>
<evidence type="ECO:0000313" key="1">
    <source>
        <dbReference type="EMBL" id="SDM57532.1"/>
    </source>
</evidence>
<accession>A0A1G9UCE2</accession>
<dbReference type="EMBL" id="FNHP01000008">
    <property type="protein sequence ID" value="SDM57532.1"/>
    <property type="molecule type" value="Genomic_DNA"/>
</dbReference>
<dbReference type="Proteomes" id="UP000198552">
    <property type="component" value="Unassembled WGS sequence"/>
</dbReference>
<proteinExistence type="predicted"/>
<organism evidence="1 2">
    <name type="scientific">Oryzisolibacter propanilivorax</name>
    <dbReference type="NCBI Taxonomy" id="1527607"/>
    <lineage>
        <taxon>Bacteria</taxon>
        <taxon>Pseudomonadati</taxon>
        <taxon>Pseudomonadota</taxon>
        <taxon>Betaproteobacteria</taxon>
        <taxon>Burkholderiales</taxon>
        <taxon>Comamonadaceae</taxon>
        <taxon>Oryzisolibacter</taxon>
    </lineage>
</organism>
<reference evidence="2" key="1">
    <citation type="submission" date="2016-10" db="EMBL/GenBank/DDBJ databases">
        <authorList>
            <person name="Varghese N."/>
            <person name="Submissions S."/>
        </authorList>
    </citation>
    <scope>NUCLEOTIDE SEQUENCE [LARGE SCALE GENOMIC DNA]</scope>
    <source>
        <strain evidence="2">EPL6</strain>
    </source>
</reference>
<keyword evidence="2" id="KW-1185">Reference proteome</keyword>
<dbReference type="RefSeq" id="WP_175488295.1">
    <property type="nucleotide sequence ID" value="NZ_FNHP01000008.1"/>
</dbReference>
<dbReference type="AlphaFoldDB" id="A0A1G9UCE2"/>
<evidence type="ECO:0000313" key="2">
    <source>
        <dbReference type="Proteomes" id="UP000198552"/>
    </source>
</evidence>
<gene>
    <name evidence="1" type="ORF">SAMN05428957_108101</name>
</gene>